<accession>A0A2U1B0L3</accession>
<keyword evidence="2" id="KW-1185">Reference proteome</keyword>
<protein>
    <submittedName>
        <fullName evidence="1">Uncharacterized protein</fullName>
    </submittedName>
</protein>
<comment type="caution">
    <text evidence="1">The sequence shown here is derived from an EMBL/GenBank/DDBJ whole genome shotgun (WGS) entry which is preliminary data.</text>
</comment>
<evidence type="ECO:0000313" key="1">
    <source>
        <dbReference type="EMBL" id="PVY42215.1"/>
    </source>
</evidence>
<dbReference type="OrthoDB" id="1347945at2"/>
<gene>
    <name evidence="1" type="ORF">C8E01_10381</name>
</gene>
<reference evidence="1 2" key="1">
    <citation type="submission" date="2018-04" db="EMBL/GenBank/DDBJ databases">
        <title>Genomic Encyclopedia of Type Strains, Phase IV (KMG-IV): sequencing the most valuable type-strain genomes for metagenomic binning, comparative biology and taxonomic classification.</title>
        <authorList>
            <person name="Goeker M."/>
        </authorList>
    </citation>
    <scope>NUCLEOTIDE SEQUENCE [LARGE SCALE GENOMIC DNA]</scope>
    <source>
        <strain evidence="1 2">DSM 100231</strain>
    </source>
</reference>
<dbReference type="Proteomes" id="UP000245466">
    <property type="component" value="Unassembled WGS sequence"/>
</dbReference>
<name>A0A2U1B0L3_9BACT</name>
<dbReference type="AlphaFoldDB" id="A0A2U1B0L3"/>
<dbReference type="RefSeq" id="WP_116542396.1">
    <property type="nucleotide sequence ID" value="NZ_QEKI01000003.1"/>
</dbReference>
<dbReference type="EMBL" id="QEKI01000003">
    <property type="protein sequence ID" value="PVY42215.1"/>
    <property type="molecule type" value="Genomic_DNA"/>
</dbReference>
<evidence type="ECO:0000313" key="2">
    <source>
        <dbReference type="Proteomes" id="UP000245466"/>
    </source>
</evidence>
<proteinExistence type="predicted"/>
<organism evidence="1 2">
    <name type="scientific">Pontibacter virosus</name>
    <dbReference type="NCBI Taxonomy" id="1765052"/>
    <lineage>
        <taxon>Bacteria</taxon>
        <taxon>Pseudomonadati</taxon>
        <taxon>Bacteroidota</taxon>
        <taxon>Cytophagia</taxon>
        <taxon>Cytophagales</taxon>
        <taxon>Hymenobacteraceae</taxon>
        <taxon>Pontibacter</taxon>
    </lineage>
</organism>
<sequence>MPIKNPYCNFEPGQGSIRRLTCEAWMLQEEKVLKTDKWIGGHSKLTIFKCCKCGNYWKIGEVFDSHHGYSKEAIKPGETMWLDGEVVSFSLHELLD</sequence>